<dbReference type="CDD" id="cd01647">
    <property type="entry name" value="RT_LTR"/>
    <property type="match status" value="1"/>
</dbReference>
<comment type="caution">
    <text evidence="4">The sequence shown here is derived from an EMBL/GenBank/DDBJ whole genome shotgun (WGS) entry which is preliminary data.</text>
</comment>
<dbReference type="InterPro" id="IPR041577">
    <property type="entry name" value="RT_RNaseH_2"/>
</dbReference>
<accession>A0A438BPV5</accession>
<proteinExistence type="predicted"/>
<dbReference type="Proteomes" id="UP000288805">
    <property type="component" value="Unassembled WGS sequence"/>
</dbReference>
<evidence type="ECO:0000313" key="4">
    <source>
        <dbReference type="EMBL" id="RVW12995.1"/>
    </source>
</evidence>
<dbReference type="InterPro" id="IPR050951">
    <property type="entry name" value="Retrovirus_Pol_polyprotein"/>
</dbReference>
<feature type="compositionally biased region" description="Basic and acidic residues" evidence="2">
    <location>
        <begin position="17"/>
        <end position="26"/>
    </location>
</feature>
<name>A0A438BPV5_VITVI</name>
<reference evidence="4 5" key="1">
    <citation type="journal article" date="2018" name="PLoS Genet.">
        <title>Population sequencing reveals clonal diversity and ancestral inbreeding in the grapevine cultivar Chardonnay.</title>
        <authorList>
            <person name="Roach M.J."/>
            <person name="Johnson D.L."/>
            <person name="Bohlmann J."/>
            <person name="van Vuuren H.J."/>
            <person name="Jones S.J."/>
            <person name="Pretorius I.S."/>
            <person name="Schmidt S.A."/>
            <person name="Borneman A.R."/>
        </authorList>
    </citation>
    <scope>NUCLEOTIDE SEQUENCE [LARGE SCALE GENOMIC DNA]</scope>
    <source>
        <strain evidence="5">cv. Chardonnay</strain>
        <tissue evidence="4">Leaf</tissue>
    </source>
</reference>
<dbReference type="InterPro" id="IPR043502">
    <property type="entry name" value="DNA/RNA_pol_sf"/>
</dbReference>
<dbReference type="PANTHER" id="PTHR37984:SF5">
    <property type="entry name" value="PROTEIN NYNRIN-LIKE"/>
    <property type="match status" value="1"/>
</dbReference>
<dbReference type="Gene3D" id="3.10.10.10">
    <property type="entry name" value="HIV Type 1 Reverse Transcriptase, subunit A, domain 1"/>
    <property type="match status" value="1"/>
</dbReference>
<dbReference type="PANTHER" id="PTHR37984">
    <property type="entry name" value="PROTEIN CBG26694"/>
    <property type="match status" value="1"/>
</dbReference>
<sequence length="238" mass="26920">MVGTTLNGTSNVAHKNGNKEPKSELESYLKEEKTYNEDEVSEECDYYDGMTEGHSLVVRPLLAIQSLSPCGVPALLTPKKDGSWRMCVDSRAINKITIKYRFPIPRLDDMLDMMAGISIETFYWTVVVAYFDDILIYSQSCEDHEEHLKQIWRRSKLLLIDHSIMAPITECMKSGLHIWTKAANKAFEEIKSKMVNPPILHLPNFEKVFEVAYDASHVGIGAVLSQKGHLVLSLVRSS</sequence>
<dbReference type="AlphaFoldDB" id="A0A438BPV5"/>
<feature type="compositionally biased region" description="Polar residues" evidence="2">
    <location>
        <begin position="1"/>
        <end position="13"/>
    </location>
</feature>
<feature type="domain" description="Reverse transcriptase/retrotransposon-derived protein RNase H-like" evidence="3">
    <location>
        <begin position="179"/>
        <end position="229"/>
    </location>
</feature>
<dbReference type="InterPro" id="IPR043128">
    <property type="entry name" value="Rev_trsase/Diguanyl_cyclase"/>
</dbReference>
<evidence type="ECO:0000256" key="2">
    <source>
        <dbReference type="SAM" id="MobiDB-lite"/>
    </source>
</evidence>
<protein>
    <submittedName>
        <fullName evidence="4">Transposon Ty3-I Gag-Pol polyprotein</fullName>
    </submittedName>
</protein>
<evidence type="ECO:0000256" key="1">
    <source>
        <dbReference type="ARBA" id="ARBA00023268"/>
    </source>
</evidence>
<evidence type="ECO:0000313" key="5">
    <source>
        <dbReference type="Proteomes" id="UP000288805"/>
    </source>
</evidence>
<feature type="region of interest" description="Disordered" evidence="2">
    <location>
        <begin position="1"/>
        <end position="26"/>
    </location>
</feature>
<dbReference type="EMBL" id="QGNW01002670">
    <property type="protein sequence ID" value="RVW12995.1"/>
    <property type="molecule type" value="Genomic_DNA"/>
</dbReference>
<dbReference type="Pfam" id="PF17919">
    <property type="entry name" value="RT_RNaseH_2"/>
    <property type="match status" value="1"/>
</dbReference>
<dbReference type="Gene3D" id="3.30.70.270">
    <property type="match status" value="3"/>
</dbReference>
<organism evidence="4 5">
    <name type="scientific">Vitis vinifera</name>
    <name type="common">Grape</name>
    <dbReference type="NCBI Taxonomy" id="29760"/>
    <lineage>
        <taxon>Eukaryota</taxon>
        <taxon>Viridiplantae</taxon>
        <taxon>Streptophyta</taxon>
        <taxon>Embryophyta</taxon>
        <taxon>Tracheophyta</taxon>
        <taxon>Spermatophyta</taxon>
        <taxon>Magnoliopsida</taxon>
        <taxon>eudicotyledons</taxon>
        <taxon>Gunneridae</taxon>
        <taxon>Pentapetalae</taxon>
        <taxon>rosids</taxon>
        <taxon>Vitales</taxon>
        <taxon>Vitaceae</taxon>
        <taxon>Viteae</taxon>
        <taxon>Vitis</taxon>
    </lineage>
</organism>
<gene>
    <name evidence="4" type="primary">TY3B-I_798</name>
    <name evidence="4" type="ORF">CK203_095232</name>
</gene>
<dbReference type="GO" id="GO:0003824">
    <property type="term" value="F:catalytic activity"/>
    <property type="evidence" value="ECO:0007669"/>
    <property type="project" value="UniProtKB-KW"/>
</dbReference>
<keyword evidence="1" id="KW-0511">Multifunctional enzyme</keyword>
<evidence type="ECO:0000259" key="3">
    <source>
        <dbReference type="Pfam" id="PF17919"/>
    </source>
</evidence>
<dbReference type="SUPFAM" id="SSF56672">
    <property type="entry name" value="DNA/RNA polymerases"/>
    <property type="match status" value="1"/>
</dbReference>